<evidence type="ECO:0000256" key="3">
    <source>
        <dbReference type="ARBA" id="ARBA00023027"/>
    </source>
</evidence>
<dbReference type="SUPFAM" id="SSF51735">
    <property type="entry name" value="NAD(P)-binding Rossmann-fold domains"/>
    <property type="match status" value="1"/>
</dbReference>
<accession>A0A5Q0GU47</accession>
<dbReference type="PRINTS" id="PR00080">
    <property type="entry name" value="SDRFAMILY"/>
</dbReference>
<name>A0A5Q0GU47_SACSY</name>
<dbReference type="PANTHER" id="PTHR42760:SF133">
    <property type="entry name" value="3-OXOACYL-[ACYL-CARRIER-PROTEIN] REDUCTASE"/>
    <property type="match status" value="1"/>
</dbReference>
<dbReference type="InterPro" id="IPR006311">
    <property type="entry name" value="TAT_signal"/>
</dbReference>
<sequence length="316" mass="32493">MTEQAREQAGVSRRALLAGAGAAAGVVAGAGGAQAAPEGDKGGDLRGQVALVTGAARGIGRATCLALARAGAHVVALDIASPRAIALDYPLGSEAELDETVRGVRALGRRATAVKADVRDAARMQEVARQVVREHGRLDVAVANAGICSYNSMADMSPRQFADVLDVNLVGVANTMRAVVPHMVARKSGSVVVVSSSEGRHGAPLLPHYQAAKWGVIGLVKALATEVGPAGVRVSGVAPTGTRTAMVLNEATYRWAGGTTVDDLERSLRTYNTQPVGLIEPEDVAESIAFLASPRARYVSGTVLDVTAGASTRWSS</sequence>
<dbReference type="PRINTS" id="PR00081">
    <property type="entry name" value="GDHRDH"/>
</dbReference>
<dbReference type="Proteomes" id="UP000325787">
    <property type="component" value="Chromosome"/>
</dbReference>
<protein>
    <submittedName>
        <fullName evidence="5">NAD(P)-dependent oxidoreductase</fullName>
    </submittedName>
</protein>
<dbReference type="PANTHER" id="PTHR42760">
    <property type="entry name" value="SHORT-CHAIN DEHYDROGENASES/REDUCTASES FAMILY MEMBER"/>
    <property type="match status" value="1"/>
</dbReference>
<dbReference type="FunFam" id="3.40.50.720:FF:000084">
    <property type="entry name" value="Short-chain dehydrogenase reductase"/>
    <property type="match status" value="1"/>
</dbReference>
<dbReference type="AlphaFoldDB" id="A0A5Q0GU47"/>
<organism evidence="5 6">
    <name type="scientific">Saccharothrix syringae</name>
    <name type="common">Nocardiopsis syringae</name>
    <dbReference type="NCBI Taxonomy" id="103733"/>
    <lineage>
        <taxon>Bacteria</taxon>
        <taxon>Bacillati</taxon>
        <taxon>Actinomycetota</taxon>
        <taxon>Actinomycetes</taxon>
        <taxon>Pseudonocardiales</taxon>
        <taxon>Pseudonocardiaceae</taxon>
        <taxon>Saccharothrix</taxon>
    </lineage>
</organism>
<dbReference type="GO" id="GO:0016616">
    <property type="term" value="F:oxidoreductase activity, acting on the CH-OH group of donors, NAD or NADP as acceptor"/>
    <property type="evidence" value="ECO:0007669"/>
    <property type="project" value="TreeGrafter"/>
</dbReference>
<dbReference type="CDD" id="cd05233">
    <property type="entry name" value="SDR_c"/>
    <property type="match status" value="1"/>
</dbReference>
<dbReference type="InterPro" id="IPR002347">
    <property type="entry name" value="SDR_fam"/>
</dbReference>
<dbReference type="EMBL" id="CP034550">
    <property type="protein sequence ID" value="QFZ17014.1"/>
    <property type="molecule type" value="Genomic_DNA"/>
</dbReference>
<keyword evidence="2" id="KW-0560">Oxidoreductase</keyword>
<dbReference type="RefSeq" id="WP_051767007.1">
    <property type="nucleotide sequence ID" value="NZ_CP034550.1"/>
</dbReference>
<comment type="similarity">
    <text evidence="1 4">Belongs to the short-chain dehydrogenases/reductases (SDR) family.</text>
</comment>
<dbReference type="Gene3D" id="3.40.50.720">
    <property type="entry name" value="NAD(P)-binding Rossmann-like Domain"/>
    <property type="match status" value="1"/>
</dbReference>
<evidence type="ECO:0000313" key="6">
    <source>
        <dbReference type="Proteomes" id="UP000325787"/>
    </source>
</evidence>
<reference evidence="6" key="1">
    <citation type="journal article" date="2021" name="Curr. Microbiol.">
        <title>Complete genome of nocamycin-producing strain Saccharothrix syringae NRRL B-16468 reveals the biosynthetic potential for secondary metabolites.</title>
        <authorList>
            <person name="Mo X."/>
            <person name="Yang S."/>
        </authorList>
    </citation>
    <scope>NUCLEOTIDE SEQUENCE [LARGE SCALE GENOMIC DNA]</scope>
    <source>
        <strain evidence="6">ATCC 51364 / DSM 43886 / JCM 6844 / KCTC 9398 / NBRC 14523 / NRRL B-16468 / INA 2240</strain>
    </source>
</reference>
<dbReference type="KEGG" id="ssyi:EKG83_05615"/>
<evidence type="ECO:0000256" key="2">
    <source>
        <dbReference type="ARBA" id="ARBA00023002"/>
    </source>
</evidence>
<dbReference type="PROSITE" id="PS51318">
    <property type="entry name" value="TAT"/>
    <property type="match status" value="1"/>
</dbReference>
<dbReference type="OrthoDB" id="3206777at2"/>
<dbReference type="InterPro" id="IPR023985">
    <property type="entry name" value="SDR_subfam_1"/>
</dbReference>
<gene>
    <name evidence="5" type="ORF">EKG83_05615</name>
</gene>
<evidence type="ECO:0000313" key="5">
    <source>
        <dbReference type="EMBL" id="QFZ17014.1"/>
    </source>
</evidence>
<keyword evidence="3" id="KW-0520">NAD</keyword>
<dbReference type="Pfam" id="PF00106">
    <property type="entry name" value="adh_short"/>
    <property type="match status" value="1"/>
</dbReference>
<keyword evidence="6" id="KW-1185">Reference proteome</keyword>
<dbReference type="InterPro" id="IPR036291">
    <property type="entry name" value="NAD(P)-bd_dom_sf"/>
</dbReference>
<proteinExistence type="inferred from homology"/>
<evidence type="ECO:0000256" key="1">
    <source>
        <dbReference type="ARBA" id="ARBA00006484"/>
    </source>
</evidence>
<dbReference type="NCBIfam" id="TIGR03971">
    <property type="entry name" value="SDR_subfam_1"/>
    <property type="match status" value="1"/>
</dbReference>
<evidence type="ECO:0000256" key="4">
    <source>
        <dbReference type="RuleBase" id="RU000363"/>
    </source>
</evidence>